<evidence type="ECO:0000313" key="1">
    <source>
        <dbReference type="EMBL" id="KAK7323606.1"/>
    </source>
</evidence>
<comment type="caution">
    <text evidence="1">The sequence shown here is derived from an EMBL/GenBank/DDBJ whole genome shotgun (WGS) entry which is preliminary data.</text>
</comment>
<accession>A0AAN9KV45</accession>
<name>A0AAN9KV45_CANGL</name>
<organism evidence="1 2">
    <name type="scientific">Canavalia gladiata</name>
    <name type="common">Sword bean</name>
    <name type="synonym">Dolichos gladiatus</name>
    <dbReference type="NCBI Taxonomy" id="3824"/>
    <lineage>
        <taxon>Eukaryota</taxon>
        <taxon>Viridiplantae</taxon>
        <taxon>Streptophyta</taxon>
        <taxon>Embryophyta</taxon>
        <taxon>Tracheophyta</taxon>
        <taxon>Spermatophyta</taxon>
        <taxon>Magnoliopsida</taxon>
        <taxon>eudicotyledons</taxon>
        <taxon>Gunneridae</taxon>
        <taxon>Pentapetalae</taxon>
        <taxon>rosids</taxon>
        <taxon>fabids</taxon>
        <taxon>Fabales</taxon>
        <taxon>Fabaceae</taxon>
        <taxon>Papilionoideae</taxon>
        <taxon>50 kb inversion clade</taxon>
        <taxon>NPAAA clade</taxon>
        <taxon>indigoferoid/millettioid clade</taxon>
        <taxon>Phaseoleae</taxon>
        <taxon>Canavalia</taxon>
    </lineage>
</organism>
<protein>
    <submittedName>
        <fullName evidence="1">Uncharacterized protein</fullName>
    </submittedName>
</protein>
<proteinExistence type="predicted"/>
<dbReference type="Proteomes" id="UP001367508">
    <property type="component" value="Unassembled WGS sequence"/>
</dbReference>
<dbReference type="EMBL" id="JAYMYQ010000006">
    <property type="protein sequence ID" value="KAK7323606.1"/>
    <property type="molecule type" value="Genomic_DNA"/>
</dbReference>
<reference evidence="1 2" key="1">
    <citation type="submission" date="2024-01" db="EMBL/GenBank/DDBJ databases">
        <title>The genomes of 5 underutilized Papilionoideae crops provide insights into root nodulation and disease resistanc.</title>
        <authorList>
            <person name="Jiang F."/>
        </authorList>
    </citation>
    <scope>NUCLEOTIDE SEQUENCE [LARGE SCALE GENOMIC DNA]</scope>
    <source>
        <strain evidence="1">LVBAO_FW01</strain>
        <tissue evidence="1">Leaves</tissue>
    </source>
</reference>
<dbReference type="AlphaFoldDB" id="A0AAN9KV45"/>
<gene>
    <name evidence="1" type="ORF">VNO77_27085</name>
</gene>
<keyword evidence="2" id="KW-1185">Reference proteome</keyword>
<sequence length="97" mass="10609">MTSALVCSKGIKTNIDWTGILFPSTGLRSFERALGVSFHLLGVEDSPQVRPLELKAKIPSSLSNFHLPPRTLESAFSFFSKKKPYLQETGASVLLTA</sequence>
<evidence type="ECO:0000313" key="2">
    <source>
        <dbReference type="Proteomes" id="UP001367508"/>
    </source>
</evidence>